<dbReference type="RefSeq" id="WP_375356293.1">
    <property type="nucleotide sequence ID" value="NZ_JBHHMI010000013.1"/>
</dbReference>
<accession>A0ABV5AVB3</accession>
<name>A0ABV5AVB3_9BACL</name>
<evidence type="ECO:0000313" key="2">
    <source>
        <dbReference type="EMBL" id="MFB5268145.1"/>
    </source>
</evidence>
<gene>
    <name evidence="2" type="ORF">ACE41H_15360</name>
</gene>
<proteinExistence type="predicted"/>
<feature type="transmembrane region" description="Helical" evidence="1">
    <location>
        <begin position="21"/>
        <end position="40"/>
    </location>
</feature>
<keyword evidence="1" id="KW-0472">Membrane</keyword>
<comment type="caution">
    <text evidence="2">The sequence shown here is derived from an EMBL/GenBank/DDBJ whole genome shotgun (WGS) entry which is preliminary data.</text>
</comment>
<dbReference type="EMBL" id="JBHHMI010000013">
    <property type="protein sequence ID" value="MFB5268145.1"/>
    <property type="molecule type" value="Genomic_DNA"/>
</dbReference>
<reference evidence="2 3" key="1">
    <citation type="submission" date="2024-09" db="EMBL/GenBank/DDBJ databases">
        <title>Paenibacillus zeirhizospherea sp. nov., isolated from surface of the maize (Zea mays) roots in a horticulture field, Hungary.</title>
        <authorList>
            <person name="Marton D."/>
            <person name="Farkas M."/>
            <person name="Bedics A."/>
            <person name="Toth E."/>
            <person name="Tancsics A."/>
            <person name="Boka K."/>
            <person name="Maroti G."/>
            <person name="Kriszt B."/>
            <person name="Cserhati M."/>
        </authorList>
    </citation>
    <scope>NUCLEOTIDE SEQUENCE [LARGE SCALE GENOMIC DNA]</scope>
    <source>
        <strain evidence="2 3">KCTC 33519</strain>
    </source>
</reference>
<organism evidence="2 3">
    <name type="scientific">Paenibacillus enshidis</name>
    <dbReference type="NCBI Taxonomy" id="1458439"/>
    <lineage>
        <taxon>Bacteria</taxon>
        <taxon>Bacillati</taxon>
        <taxon>Bacillota</taxon>
        <taxon>Bacilli</taxon>
        <taxon>Bacillales</taxon>
        <taxon>Paenibacillaceae</taxon>
        <taxon>Paenibacillus</taxon>
    </lineage>
</organism>
<sequence length="236" mass="25022">MKKSNLALKKLWNKNTYRVTVVGLALIVSFAIVLVATQYVSSNTEVVEVVVAKENIDPNKEITDLVEMGSMVKSQVPEDAVYGLDELSGSKYYAGSIGFYKGQALQKSGITTSDKSSYGSALELEESQRLVAVKVDQSSSTGGMVKPGVIVDAVVYLKGDGGSSTVIGSDEDPDLANLLVVGRENSEGTSPGEDGRSSLTTIVIVKAPSVEVYKKLVKYQEDGKVYLAPAGVKGSK</sequence>
<evidence type="ECO:0000313" key="3">
    <source>
        <dbReference type="Proteomes" id="UP001580346"/>
    </source>
</evidence>
<keyword evidence="3" id="KW-1185">Reference proteome</keyword>
<evidence type="ECO:0000256" key="1">
    <source>
        <dbReference type="SAM" id="Phobius"/>
    </source>
</evidence>
<protein>
    <submittedName>
        <fullName evidence="2">RcpC/CpaB family pilus assembly protein</fullName>
    </submittedName>
</protein>
<dbReference type="Proteomes" id="UP001580346">
    <property type="component" value="Unassembled WGS sequence"/>
</dbReference>
<keyword evidence="1" id="KW-0812">Transmembrane</keyword>
<keyword evidence="1" id="KW-1133">Transmembrane helix</keyword>